<dbReference type="SUPFAM" id="SSF51735">
    <property type="entry name" value="NAD(P)-binding Rossmann-fold domains"/>
    <property type="match status" value="1"/>
</dbReference>
<proteinExistence type="inferred from homology"/>
<dbReference type="InterPro" id="IPR036291">
    <property type="entry name" value="NAD(P)-bd_dom_sf"/>
</dbReference>
<dbReference type="GO" id="GO:0016020">
    <property type="term" value="C:membrane"/>
    <property type="evidence" value="ECO:0007669"/>
    <property type="project" value="TreeGrafter"/>
</dbReference>
<comment type="similarity">
    <text evidence="1">Belongs to the short-chain dehydrogenases/reductases (SDR) family.</text>
</comment>
<organism evidence="3 4">
    <name type="scientific">Bradyrhizobium canariense</name>
    <dbReference type="NCBI Taxonomy" id="255045"/>
    <lineage>
        <taxon>Bacteria</taxon>
        <taxon>Pseudomonadati</taxon>
        <taxon>Pseudomonadota</taxon>
        <taxon>Alphaproteobacteria</taxon>
        <taxon>Hyphomicrobiales</taxon>
        <taxon>Nitrobacteraceae</taxon>
        <taxon>Bradyrhizobium</taxon>
    </lineage>
</organism>
<dbReference type="Pfam" id="PF00106">
    <property type="entry name" value="adh_short"/>
    <property type="match status" value="1"/>
</dbReference>
<dbReference type="PRINTS" id="PR00081">
    <property type="entry name" value="GDHRDH"/>
</dbReference>
<evidence type="ECO:0000256" key="1">
    <source>
        <dbReference type="ARBA" id="ARBA00006484"/>
    </source>
</evidence>
<evidence type="ECO:0000313" key="3">
    <source>
        <dbReference type="EMBL" id="OSJ12973.1"/>
    </source>
</evidence>
<comment type="caution">
    <text evidence="3">The sequence shown here is derived from an EMBL/GenBank/DDBJ whole genome shotgun (WGS) entry which is preliminary data.</text>
</comment>
<dbReference type="InterPro" id="IPR002347">
    <property type="entry name" value="SDR_fam"/>
</dbReference>
<evidence type="ECO:0008006" key="5">
    <source>
        <dbReference type="Google" id="ProtNLM"/>
    </source>
</evidence>
<sequence>MKMAGLRDKVVLTTGASSGIGAAIAREAAARGAISVLVGRNAAKLAEVEHSIRRNGGRSKAYVCNLTNSDEIERLRTRVAAEAGVPDVLVNNAGGGRWAYLEECSYAEIDEMISAPLRAALYVTRAFLPEMLLRGSGMIGNVTFIGAFLPWPGATGCTAARWGMRGLHEAMRADLRGTNLTATLVAASAVETEYWAKNQTKRPTTPAWLPVLKAEAVACASLNALTNRQSILVLPKGMLLLRALHFLVPGMVDRLMQRSTAMSRNRLAESHQRPG</sequence>
<dbReference type="Proteomes" id="UP000193553">
    <property type="component" value="Unassembled WGS sequence"/>
</dbReference>
<dbReference type="EMBL" id="NAFI01000164">
    <property type="protein sequence ID" value="OSJ12973.1"/>
    <property type="molecule type" value="Genomic_DNA"/>
</dbReference>
<accession>A0A1X3GSR3</accession>
<gene>
    <name evidence="3" type="ORF">BSZ18_11745</name>
</gene>
<name>A0A1X3GSR3_9BRAD</name>
<evidence type="ECO:0000256" key="2">
    <source>
        <dbReference type="ARBA" id="ARBA00023002"/>
    </source>
</evidence>
<dbReference type="CDD" id="cd05233">
    <property type="entry name" value="SDR_c"/>
    <property type="match status" value="1"/>
</dbReference>
<dbReference type="PANTHER" id="PTHR44196">
    <property type="entry name" value="DEHYDROGENASE/REDUCTASE SDR FAMILY MEMBER 7B"/>
    <property type="match status" value="1"/>
</dbReference>
<keyword evidence="2" id="KW-0560">Oxidoreductase</keyword>
<reference evidence="3 4" key="1">
    <citation type="submission" date="2017-03" db="EMBL/GenBank/DDBJ databases">
        <title>Whole genome sequences of fourteen strains of Bradyrhizobium canariense and one strain of Bradyrhizobium japonicum isolated from Lupinus (Papilionoideae: Genisteae) species in Algeria.</title>
        <authorList>
            <person name="Crovadore J."/>
            <person name="Chekireb D."/>
            <person name="Brachmann A."/>
            <person name="Chablais R."/>
            <person name="Cochard B."/>
            <person name="Lefort F."/>
        </authorList>
    </citation>
    <scope>NUCLEOTIDE SEQUENCE [LARGE SCALE GENOMIC DNA]</scope>
    <source>
        <strain evidence="3 4">UBMA195</strain>
    </source>
</reference>
<dbReference type="Gene3D" id="3.40.50.720">
    <property type="entry name" value="NAD(P)-binding Rossmann-like Domain"/>
    <property type="match status" value="1"/>
</dbReference>
<dbReference type="AlphaFoldDB" id="A0A1X3GSR3"/>
<dbReference type="PANTHER" id="PTHR44196:SF1">
    <property type="entry name" value="DEHYDROGENASE_REDUCTASE SDR FAMILY MEMBER 7B"/>
    <property type="match status" value="1"/>
</dbReference>
<protein>
    <recommendedName>
        <fullName evidence="5">Short-chain dehydrogenase</fullName>
    </recommendedName>
</protein>
<dbReference type="GO" id="GO:0016491">
    <property type="term" value="F:oxidoreductase activity"/>
    <property type="evidence" value="ECO:0007669"/>
    <property type="project" value="UniProtKB-KW"/>
</dbReference>
<evidence type="ECO:0000313" key="4">
    <source>
        <dbReference type="Proteomes" id="UP000193553"/>
    </source>
</evidence>